<keyword evidence="4" id="KW-1278">Translocase</keyword>
<evidence type="ECO:0000259" key="5">
    <source>
        <dbReference type="PROSITE" id="PS50893"/>
    </source>
</evidence>
<evidence type="ECO:0000256" key="3">
    <source>
        <dbReference type="ARBA" id="ARBA00022840"/>
    </source>
</evidence>
<keyword evidence="1" id="KW-0813">Transport</keyword>
<proteinExistence type="predicted"/>
<dbReference type="InterPro" id="IPR027417">
    <property type="entry name" value="P-loop_NTPase"/>
</dbReference>
<dbReference type="FunFam" id="3.40.50.300:FF:000134">
    <property type="entry name" value="Iron-enterobactin ABC transporter ATP-binding protein"/>
    <property type="match status" value="1"/>
</dbReference>
<reference evidence="6" key="1">
    <citation type="submission" date="2018-06" db="EMBL/GenBank/DDBJ databases">
        <authorList>
            <person name="Zhirakovskaya E."/>
        </authorList>
    </citation>
    <scope>NUCLEOTIDE SEQUENCE</scope>
</reference>
<accession>A0A3B0VL68</accession>
<name>A0A3B0VL68_9ZZZZ</name>
<keyword evidence="3 6" id="KW-0067">ATP-binding</keyword>
<organism evidence="6">
    <name type="scientific">hydrothermal vent metagenome</name>
    <dbReference type="NCBI Taxonomy" id="652676"/>
    <lineage>
        <taxon>unclassified sequences</taxon>
        <taxon>metagenomes</taxon>
        <taxon>ecological metagenomes</taxon>
    </lineage>
</organism>
<evidence type="ECO:0000256" key="1">
    <source>
        <dbReference type="ARBA" id="ARBA00022448"/>
    </source>
</evidence>
<dbReference type="EMBL" id="UOEY01000116">
    <property type="protein sequence ID" value="VAW40973.1"/>
    <property type="molecule type" value="Genomic_DNA"/>
</dbReference>
<evidence type="ECO:0000313" key="6">
    <source>
        <dbReference type="EMBL" id="VAW40973.1"/>
    </source>
</evidence>
<dbReference type="Pfam" id="PF00005">
    <property type="entry name" value="ABC_tran"/>
    <property type="match status" value="1"/>
</dbReference>
<dbReference type="SUPFAM" id="SSF52540">
    <property type="entry name" value="P-loop containing nucleoside triphosphate hydrolases"/>
    <property type="match status" value="1"/>
</dbReference>
<evidence type="ECO:0000256" key="4">
    <source>
        <dbReference type="ARBA" id="ARBA00022967"/>
    </source>
</evidence>
<dbReference type="SMART" id="SM00382">
    <property type="entry name" value="AAA"/>
    <property type="match status" value="1"/>
</dbReference>
<protein>
    <submittedName>
        <fullName evidence="6">Vitamin B12 ABC transporter, ATP-binding protein BtuD</fullName>
    </submittedName>
</protein>
<dbReference type="GO" id="GO:0005524">
    <property type="term" value="F:ATP binding"/>
    <property type="evidence" value="ECO:0007669"/>
    <property type="project" value="UniProtKB-KW"/>
</dbReference>
<dbReference type="Gene3D" id="3.40.50.300">
    <property type="entry name" value="P-loop containing nucleotide triphosphate hydrolases"/>
    <property type="match status" value="1"/>
</dbReference>
<dbReference type="PANTHER" id="PTHR42794:SF1">
    <property type="entry name" value="HEMIN IMPORT ATP-BINDING PROTEIN HMUV"/>
    <property type="match status" value="1"/>
</dbReference>
<dbReference type="GO" id="GO:0016887">
    <property type="term" value="F:ATP hydrolysis activity"/>
    <property type="evidence" value="ECO:0007669"/>
    <property type="project" value="InterPro"/>
</dbReference>
<dbReference type="CDD" id="cd03214">
    <property type="entry name" value="ABC_Iron-Siderophores_B12_Hemin"/>
    <property type="match status" value="1"/>
</dbReference>
<dbReference type="PROSITE" id="PS50893">
    <property type="entry name" value="ABC_TRANSPORTER_2"/>
    <property type="match status" value="1"/>
</dbReference>
<gene>
    <name evidence="6" type="ORF">MNBD_DELTA04-245</name>
</gene>
<dbReference type="InterPro" id="IPR003593">
    <property type="entry name" value="AAA+_ATPase"/>
</dbReference>
<feature type="domain" description="ABC transporter" evidence="5">
    <location>
        <begin position="8"/>
        <end position="244"/>
    </location>
</feature>
<dbReference type="AlphaFoldDB" id="A0A3B0VL68"/>
<evidence type="ECO:0000256" key="2">
    <source>
        <dbReference type="ARBA" id="ARBA00022741"/>
    </source>
</evidence>
<keyword evidence="2" id="KW-0547">Nucleotide-binding</keyword>
<dbReference type="PANTHER" id="PTHR42794">
    <property type="entry name" value="HEMIN IMPORT ATP-BINDING PROTEIN HMUV"/>
    <property type="match status" value="1"/>
</dbReference>
<dbReference type="InterPro" id="IPR003439">
    <property type="entry name" value="ABC_transporter-like_ATP-bd"/>
</dbReference>
<sequence>MTGPGKVMETRGLAVGYGTRTVVADINQEMLKGQLVCLLGPNGSGKTTILRSLSRLLAPLQGAIYLDNRLLNDLTSHELARSLAVVLTGHMSPGLVTAFDFVAMGRYPHTGFLGRLSEHDIEKTRESLDLVNATAIADRYFNELSDGEKQKVLVARALAQEPEVIILDEPTVHLDLKHRLELMVILSDFCRKKDITVIISLHDVDLALKLAETVVLVKDGAIMAWGAPDRILNEETVARLYDLDCARFDRQLGTIELINSRHGKTAFVVAGGGTGTPVYRLLAKGGFGIVTGVIHENDIDFYIARSVGATVIGTKPFQDVQDRTRLAAMAALEKAELVIDAGFPVGPANRCNVELLLNAIGQGGRIFTLRAREEAADLLGPAAEKLIYCKDLQRDIAV</sequence>